<name>A0ACB9IUG9_9ASTR</name>
<accession>A0ACB9IUG9</accession>
<reference evidence="2" key="1">
    <citation type="journal article" date="2022" name="Mol. Ecol. Resour.">
        <title>The genomes of chicory, endive, great burdock and yacon provide insights into Asteraceae palaeo-polyploidization history and plant inulin production.</title>
        <authorList>
            <person name="Fan W."/>
            <person name="Wang S."/>
            <person name="Wang H."/>
            <person name="Wang A."/>
            <person name="Jiang F."/>
            <person name="Liu H."/>
            <person name="Zhao H."/>
            <person name="Xu D."/>
            <person name="Zhang Y."/>
        </authorList>
    </citation>
    <scope>NUCLEOTIDE SEQUENCE [LARGE SCALE GENOMIC DNA]</scope>
    <source>
        <strain evidence="2">cv. Yunnan</strain>
    </source>
</reference>
<keyword evidence="2" id="KW-1185">Reference proteome</keyword>
<evidence type="ECO:0000313" key="1">
    <source>
        <dbReference type="EMBL" id="KAI3811564.1"/>
    </source>
</evidence>
<proteinExistence type="predicted"/>
<protein>
    <submittedName>
        <fullName evidence="1">Uncharacterized protein</fullName>
    </submittedName>
</protein>
<dbReference type="Proteomes" id="UP001056120">
    <property type="component" value="Linkage Group LG07"/>
</dbReference>
<dbReference type="EMBL" id="CM042024">
    <property type="protein sequence ID" value="KAI3811564.1"/>
    <property type="molecule type" value="Genomic_DNA"/>
</dbReference>
<evidence type="ECO:0000313" key="2">
    <source>
        <dbReference type="Proteomes" id="UP001056120"/>
    </source>
</evidence>
<comment type="caution">
    <text evidence="1">The sequence shown here is derived from an EMBL/GenBank/DDBJ whole genome shotgun (WGS) entry which is preliminary data.</text>
</comment>
<reference evidence="1 2" key="2">
    <citation type="journal article" date="2022" name="Mol. Ecol. Resour.">
        <title>The genomes of chicory, endive, great burdock and yacon provide insights into Asteraceae paleo-polyploidization history and plant inulin production.</title>
        <authorList>
            <person name="Fan W."/>
            <person name="Wang S."/>
            <person name="Wang H."/>
            <person name="Wang A."/>
            <person name="Jiang F."/>
            <person name="Liu H."/>
            <person name="Zhao H."/>
            <person name="Xu D."/>
            <person name="Zhang Y."/>
        </authorList>
    </citation>
    <scope>NUCLEOTIDE SEQUENCE [LARGE SCALE GENOMIC DNA]</scope>
    <source>
        <strain evidence="2">cv. Yunnan</strain>
        <tissue evidence="1">Leaves</tissue>
    </source>
</reference>
<organism evidence="1 2">
    <name type="scientific">Smallanthus sonchifolius</name>
    <dbReference type="NCBI Taxonomy" id="185202"/>
    <lineage>
        <taxon>Eukaryota</taxon>
        <taxon>Viridiplantae</taxon>
        <taxon>Streptophyta</taxon>
        <taxon>Embryophyta</taxon>
        <taxon>Tracheophyta</taxon>
        <taxon>Spermatophyta</taxon>
        <taxon>Magnoliopsida</taxon>
        <taxon>eudicotyledons</taxon>
        <taxon>Gunneridae</taxon>
        <taxon>Pentapetalae</taxon>
        <taxon>asterids</taxon>
        <taxon>campanulids</taxon>
        <taxon>Asterales</taxon>
        <taxon>Asteraceae</taxon>
        <taxon>Asteroideae</taxon>
        <taxon>Heliantheae alliance</taxon>
        <taxon>Millerieae</taxon>
        <taxon>Smallanthus</taxon>
    </lineage>
</organism>
<sequence length="173" mass="19633">MRIEIIFDEENVGEWENNTSQLKSDTHVFSVLIEEESGDWIPDCLVEVEEEVHVEEAGNDDVTMASDDVSPGVNGGDEDLNFLEGANLVENEQSSFPEIYKDGNVPNIQETFSNHLLEGSNDRDILKKGGKGYRKKSRKNNSFSPLGQERPKKRPREFPYSRLKQGCSTYGRY</sequence>
<gene>
    <name evidence="1" type="ORF">L1987_21289</name>
</gene>